<evidence type="ECO:0000256" key="2">
    <source>
        <dbReference type="ARBA" id="ARBA00023136"/>
    </source>
</evidence>
<dbReference type="Gene3D" id="2.30.29.30">
    <property type="entry name" value="Pleckstrin-homology domain (PH domain)/Phosphotyrosine-binding domain (PTB)"/>
    <property type="match status" value="1"/>
</dbReference>
<protein>
    <submittedName>
        <fullName evidence="4">Pleckstrin homology domain containing B1</fullName>
    </submittedName>
</protein>
<evidence type="ECO:0000313" key="5">
    <source>
        <dbReference type="Proteomes" id="UP001108240"/>
    </source>
</evidence>
<evidence type="ECO:0000259" key="3">
    <source>
        <dbReference type="PROSITE" id="PS50003"/>
    </source>
</evidence>
<dbReference type="SUPFAM" id="SSF50729">
    <property type="entry name" value="PH domain-like"/>
    <property type="match status" value="1"/>
</dbReference>
<dbReference type="GO" id="GO:0045595">
    <property type="term" value="P:regulation of cell differentiation"/>
    <property type="evidence" value="ECO:0007669"/>
    <property type="project" value="TreeGrafter"/>
</dbReference>
<dbReference type="FunFam" id="2.30.29.30:FF:000073">
    <property type="entry name" value="Pleckstrin homology domain-containing family B member 2"/>
    <property type="match status" value="1"/>
</dbReference>
<dbReference type="Pfam" id="PF00169">
    <property type="entry name" value="PH"/>
    <property type="match status" value="1"/>
</dbReference>
<dbReference type="PANTHER" id="PTHR14309">
    <property type="entry name" value="EXPRESSED PROTEIN"/>
    <property type="match status" value="1"/>
</dbReference>
<organism evidence="4 5">
    <name type="scientific">Cyprinus carpio carpio</name>
    <dbReference type="NCBI Taxonomy" id="630221"/>
    <lineage>
        <taxon>Eukaryota</taxon>
        <taxon>Metazoa</taxon>
        <taxon>Chordata</taxon>
        <taxon>Craniata</taxon>
        <taxon>Vertebrata</taxon>
        <taxon>Euteleostomi</taxon>
        <taxon>Actinopterygii</taxon>
        <taxon>Neopterygii</taxon>
        <taxon>Teleostei</taxon>
        <taxon>Ostariophysi</taxon>
        <taxon>Cypriniformes</taxon>
        <taxon>Cyprinidae</taxon>
        <taxon>Cyprininae</taxon>
        <taxon>Cyprinus</taxon>
    </lineage>
</organism>
<dbReference type="InterPro" id="IPR011993">
    <property type="entry name" value="PH-like_dom_sf"/>
</dbReference>
<dbReference type="SMART" id="SM00233">
    <property type="entry name" value="PH"/>
    <property type="match status" value="1"/>
</dbReference>
<dbReference type="GO" id="GO:0016020">
    <property type="term" value="C:membrane"/>
    <property type="evidence" value="ECO:0007669"/>
    <property type="project" value="UniProtKB-SubCell"/>
</dbReference>
<reference evidence="4" key="2">
    <citation type="submission" date="2025-09" db="UniProtKB">
        <authorList>
            <consortium name="Ensembl"/>
        </authorList>
    </citation>
    <scope>IDENTIFICATION</scope>
</reference>
<dbReference type="PROSITE" id="PS50003">
    <property type="entry name" value="PH_DOMAIN"/>
    <property type="match status" value="1"/>
</dbReference>
<name>A0A9J7Z8H5_CYPCA</name>
<dbReference type="Proteomes" id="UP001108240">
    <property type="component" value="Unplaced"/>
</dbReference>
<comment type="subcellular location">
    <subcellularLocation>
        <location evidence="1">Membrane</location>
    </subcellularLocation>
</comment>
<reference evidence="4" key="1">
    <citation type="submission" date="2025-08" db="UniProtKB">
        <authorList>
            <consortium name="Ensembl"/>
        </authorList>
    </citation>
    <scope>IDENTIFICATION</scope>
</reference>
<proteinExistence type="predicted"/>
<dbReference type="CDD" id="cd13265">
    <property type="entry name" value="PH_evt"/>
    <property type="match status" value="1"/>
</dbReference>
<dbReference type="GeneTree" id="ENSGT00390000013989"/>
<keyword evidence="5" id="KW-1185">Reference proteome</keyword>
<evidence type="ECO:0000313" key="4">
    <source>
        <dbReference type="Ensembl" id="ENSCCRP00000127396.1"/>
    </source>
</evidence>
<dbReference type="PANTHER" id="PTHR14309:SF7">
    <property type="entry name" value="PLECKSTRIN HOMOLOGY DOMAIN-CONTAINING FAMILY B MEMBER 1"/>
    <property type="match status" value="1"/>
</dbReference>
<dbReference type="InterPro" id="IPR039680">
    <property type="entry name" value="PLEKHB1/2"/>
</dbReference>
<feature type="domain" description="PH" evidence="3">
    <location>
        <begin position="2"/>
        <end position="109"/>
    </location>
</feature>
<evidence type="ECO:0000256" key="1">
    <source>
        <dbReference type="ARBA" id="ARBA00004370"/>
    </source>
</evidence>
<dbReference type="AlphaFoldDB" id="A0A9J7Z8H5"/>
<dbReference type="Ensembl" id="ENSCCRT00000185582.1">
    <property type="protein sequence ID" value="ENSCCRP00000127396.1"/>
    <property type="gene ID" value="ENSCCRG00000014728.2"/>
</dbReference>
<accession>A0A9J7Z8H5</accession>
<dbReference type="InterPro" id="IPR001849">
    <property type="entry name" value="PH_domain"/>
</dbReference>
<keyword evidence="2" id="KW-0472">Membrane</keyword>
<sequence>MALLKSGWLWRQTSVLKRWKLNWCDLWIDGSFVFYKTESRRDYEAKVNLKATCVNVKSGLECPNVCPPESHPRENLLVVFLRDGNMLILCANSEDEALAWNLTLMEAKRNPVLTYNPYDDTYQTVPIDSHNAVYIMPSTASGGNYTNTSFILQKAQRKGTHFTATKKRKLKENSPKILHFLKMYLPLGHTICT</sequence>